<dbReference type="PANTHER" id="PTHR46825:SF9">
    <property type="entry name" value="BETA-LACTAMASE-RELATED DOMAIN-CONTAINING PROTEIN"/>
    <property type="match status" value="1"/>
</dbReference>
<organism evidence="2 3">
    <name type="scientific">Cloacibacterium normanense</name>
    <dbReference type="NCBI Taxonomy" id="237258"/>
    <lineage>
        <taxon>Bacteria</taxon>
        <taxon>Pseudomonadati</taxon>
        <taxon>Bacteroidota</taxon>
        <taxon>Flavobacteriia</taxon>
        <taxon>Flavobacteriales</taxon>
        <taxon>Weeksellaceae</taxon>
    </lineage>
</organism>
<protein>
    <submittedName>
        <fullName evidence="2">Beta-lactamase family protein</fullName>
    </submittedName>
</protein>
<dbReference type="OrthoDB" id="9793489at2"/>
<dbReference type="Proteomes" id="UP000095601">
    <property type="component" value="Unassembled WGS sequence"/>
</dbReference>
<accession>A0A1E5UBN0</accession>
<dbReference type="Pfam" id="PF00144">
    <property type="entry name" value="Beta-lactamase"/>
    <property type="match status" value="1"/>
</dbReference>
<reference evidence="2 3" key="1">
    <citation type="submission" date="2016-09" db="EMBL/GenBank/DDBJ databases">
        <authorList>
            <person name="Capua I."/>
            <person name="De Benedictis P."/>
            <person name="Joannis T."/>
            <person name="Lombin L.H."/>
            <person name="Cattoli G."/>
        </authorList>
    </citation>
    <scope>NUCLEOTIDE SEQUENCE [LARGE SCALE GENOMIC DNA]</scope>
    <source>
        <strain evidence="2 3">NRS-1</strain>
    </source>
</reference>
<evidence type="ECO:0000313" key="2">
    <source>
        <dbReference type="EMBL" id="OEL10250.1"/>
    </source>
</evidence>
<feature type="domain" description="Beta-lactamase-related" evidence="1">
    <location>
        <begin position="64"/>
        <end position="372"/>
    </location>
</feature>
<sequence length="417" mass="48241">MKQKIVVILILLLTLISCKKEFNFFQQENENGLPNYGNVDVENVFTAEDSKLQDKQNVVNTIQQYYDKVWEKGDLSGGFLVAKGDKILFESYRGFAKENNQVPINKDVPLHIASISKSLTAMAVLKLVEARKINLHDKVTHFFPKFPYKEVEVIHLLNHRSGLPKYEYFIEKLGLKPQNKYFTNQEVLDLLIQYKPDLARNTNTGFMYCNTNYALLALIVEKVTAHPFPLAMQKIVFKPLGMEHTYIFQQKDSLRAAQSFYYQGSRLYPTDKLDGIYGDKNCYTTPRDLFKFSKAMYAENFLRKSLKDSIFTPYSNERRGVNNYGIGFRMKVFDNGEKLTFHNGWWHGSNTAFVHLQKSKVTIIALGNKFSRRVYSALTLSSLFEDFPLEREKLNKLMNKEIDTTKENHDAAAESTE</sequence>
<dbReference type="InterPro" id="IPR012338">
    <property type="entry name" value="Beta-lactam/transpept-like"/>
</dbReference>
<dbReference type="KEGG" id="cnr:EB819_10065"/>
<evidence type="ECO:0000313" key="3">
    <source>
        <dbReference type="Proteomes" id="UP000095601"/>
    </source>
</evidence>
<dbReference type="PANTHER" id="PTHR46825">
    <property type="entry name" value="D-ALANYL-D-ALANINE-CARBOXYPEPTIDASE/ENDOPEPTIDASE AMPH"/>
    <property type="match status" value="1"/>
</dbReference>
<gene>
    <name evidence="2" type="ORF">BHF72_0614</name>
</gene>
<dbReference type="InterPro" id="IPR001466">
    <property type="entry name" value="Beta-lactam-related"/>
</dbReference>
<name>A0A1E5UBN0_9FLAO</name>
<keyword evidence="3" id="KW-1185">Reference proteome</keyword>
<proteinExistence type="predicted"/>
<dbReference type="RefSeq" id="WP_069800266.1">
    <property type="nucleotide sequence ID" value="NZ_CP034157.1"/>
</dbReference>
<dbReference type="EMBL" id="MKGI01000078">
    <property type="protein sequence ID" value="OEL10250.1"/>
    <property type="molecule type" value="Genomic_DNA"/>
</dbReference>
<evidence type="ECO:0000259" key="1">
    <source>
        <dbReference type="Pfam" id="PF00144"/>
    </source>
</evidence>
<dbReference type="PATRIC" id="fig|237258.4.peg.796"/>
<dbReference type="PROSITE" id="PS51257">
    <property type="entry name" value="PROKAR_LIPOPROTEIN"/>
    <property type="match status" value="1"/>
</dbReference>
<dbReference type="Gene3D" id="3.40.710.10">
    <property type="entry name" value="DD-peptidase/beta-lactamase superfamily"/>
    <property type="match status" value="1"/>
</dbReference>
<comment type="caution">
    <text evidence="2">The sequence shown here is derived from an EMBL/GenBank/DDBJ whole genome shotgun (WGS) entry which is preliminary data.</text>
</comment>
<dbReference type="AlphaFoldDB" id="A0A1E5UBN0"/>
<dbReference type="SUPFAM" id="SSF56601">
    <property type="entry name" value="beta-lactamase/transpeptidase-like"/>
    <property type="match status" value="1"/>
</dbReference>
<dbReference type="STRING" id="237258.SAMN04489756_10544"/>
<dbReference type="InterPro" id="IPR050491">
    <property type="entry name" value="AmpC-like"/>
</dbReference>